<dbReference type="Pfam" id="PF03591">
    <property type="entry name" value="AzlC"/>
    <property type="match status" value="1"/>
</dbReference>
<feature type="transmembrane region" description="Helical" evidence="8">
    <location>
        <begin position="207"/>
        <end position="225"/>
    </location>
</feature>
<evidence type="ECO:0000256" key="1">
    <source>
        <dbReference type="ARBA" id="ARBA00004651"/>
    </source>
</evidence>
<accession>A0A1V4EXP7</accession>
<dbReference type="InterPro" id="IPR011606">
    <property type="entry name" value="Brnchd-chn_aa_trnsp_permease"/>
</dbReference>
<dbReference type="EMBL" id="MWPS01000003">
    <property type="protein sequence ID" value="OPG17418.1"/>
    <property type="molecule type" value="Genomic_DNA"/>
</dbReference>
<evidence type="ECO:0000313" key="9">
    <source>
        <dbReference type="EMBL" id="OPG17418.1"/>
    </source>
</evidence>
<feature type="transmembrane region" description="Helical" evidence="8">
    <location>
        <begin position="158"/>
        <end position="178"/>
    </location>
</feature>
<evidence type="ECO:0000256" key="2">
    <source>
        <dbReference type="ARBA" id="ARBA00010735"/>
    </source>
</evidence>
<gene>
    <name evidence="9" type="ORF">B2M26_01400</name>
</gene>
<evidence type="ECO:0000256" key="8">
    <source>
        <dbReference type="SAM" id="Phobius"/>
    </source>
</evidence>
<dbReference type="PANTHER" id="PTHR34979">
    <property type="entry name" value="INNER MEMBRANE PROTEIN YGAZ"/>
    <property type="match status" value="1"/>
</dbReference>
<keyword evidence="4" id="KW-1003">Cell membrane</keyword>
<dbReference type="AlphaFoldDB" id="A0A1V4EXP7"/>
<feature type="transmembrane region" description="Helical" evidence="8">
    <location>
        <begin position="20"/>
        <end position="45"/>
    </location>
</feature>
<dbReference type="Proteomes" id="UP000190229">
    <property type="component" value="Unassembled WGS sequence"/>
</dbReference>
<feature type="transmembrane region" description="Helical" evidence="8">
    <location>
        <begin position="134"/>
        <end position="152"/>
    </location>
</feature>
<keyword evidence="7 8" id="KW-0472">Membrane</keyword>
<protein>
    <recommendedName>
        <fullName evidence="11">Branched-chain amino acid ABC transporter permease</fullName>
    </recommendedName>
</protein>
<keyword evidence="5 8" id="KW-0812">Transmembrane</keyword>
<evidence type="ECO:0000256" key="7">
    <source>
        <dbReference type="ARBA" id="ARBA00023136"/>
    </source>
</evidence>
<evidence type="ECO:0000256" key="3">
    <source>
        <dbReference type="ARBA" id="ARBA00022448"/>
    </source>
</evidence>
<dbReference type="PANTHER" id="PTHR34979:SF1">
    <property type="entry name" value="INNER MEMBRANE PROTEIN YGAZ"/>
    <property type="match status" value="1"/>
</dbReference>
<evidence type="ECO:0000313" key="10">
    <source>
        <dbReference type="Proteomes" id="UP000190229"/>
    </source>
</evidence>
<feature type="transmembrane region" description="Helical" evidence="8">
    <location>
        <begin position="57"/>
        <end position="83"/>
    </location>
</feature>
<evidence type="ECO:0000256" key="6">
    <source>
        <dbReference type="ARBA" id="ARBA00022989"/>
    </source>
</evidence>
<dbReference type="RefSeq" id="WP_079289739.1">
    <property type="nucleotide sequence ID" value="NZ_MWPS01000003.1"/>
</dbReference>
<comment type="caution">
    <text evidence="9">The sequence shown here is derived from an EMBL/GenBank/DDBJ whole genome shotgun (WGS) entry which is preliminary data.</text>
</comment>
<organism evidence="9 10">
    <name type="scientific">Ferroacidibacillus organovorans</name>
    <dbReference type="NCBI Taxonomy" id="1765683"/>
    <lineage>
        <taxon>Bacteria</taxon>
        <taxon>Bacillati</taxon>
        <taxon>Bacillota</taxon>
        <taxon>Bacilli</taxon>
        <taxon>Bacillales</taxon>
        <taxon>Alicyclobacillaceae</taxon>
        <taxon>Ferroacidibacillus</taxon>
    </lineage>
</organism>
<dbReference type="GO" id="GO:0005886">
    <property type="term" value="C:plasma membrane"/>
    <property type="evidence" value="ECO:0007669"/>
    <property type="project" value="UniProtKB-SubCell"/>
</dbReference>
<feature type="transmembrane region" description="Helical" evidence="8">
    <location>
        <begin position="183"/>
        <end position="201"/>
    </location>
</feature>
<name>A0A1V4EXP7_9BACL</name>
<evidence type="ECO:0008006" key="11">
    <source>
        <dbReference type="Google" id="ProtNLM"/>
    </source>
</evidence>
<proteinExistence type="inferred from homology"/>
<comment type="subcellular location">
    <subcellularLocation>
        <location evidence="1">Cell membrane</location>
        <topology evidence="1">Multi-pass membrane protein</topology>
    </subcellularLocation>
</comment>
<sequence>MDTNLNVVKRALKDASPILFAYFPIAVTFGVIATGSGLSFLEVFLISALVYAGGAQFMLVSFIATGESFVATILTTLLVNLRHVLYGTTLGPAFSSWKEGRKWAFAFGMTDEVFAVASSRILQNPAVPIYQLPFAGACYLSWLLGTVVGAGIGGIVPAQLSATLSFALPALFLALVFLGKRTFAHFSAALCGAALAILATLFHIGSFGIVLGAVTGATLGFVIHLHRSRTAQNIRTLKSGTPFGE</sequence>
<evidence type="ECO:0000256" key="4">
    <source>
        <dbReference type="ARBA" id="ARBA00022475"/>
    </source>
</evidence>
<dbReference type="GO" id="GO:1903785">
    <property type="term" value="P:L-valine transmembrane transport"/>
    <property type="evidence" value="ECO:0007669"/>
    <property type="project" value="TreeGrafter"/>
</dbReference>
<reference evidence="9 10" key="1">
    <citation type="submission" date="2017-02" db="EMBL/GenBank/DDBJ databases">
        <title>Draft genome of Acidibacillus ferrooxidans Huett2.</title>
        <authorList>
            <person name="Schopf S."/>
        </authorList>
    </citation>
    <scope>NUCLEOTIDE SEQUENCE [LARGE SCALE GENOMIC DNA]</scope>
    <source>
        <strain evidence="9 10">Huett2</strain>
    </source>
</reference>
<keyword evidence="3" id="KW-0813">Transport</keyword>
<keyword evidence="10" id="KW-1185">Reference proteome</keyword>
<evidence type="ECO:0000256" key="5">
    <source>
        <dbReference type="ARBA" id="ARBA00022692"/>
    </source>
</evidence>
<keyword evidence="6 8" id="KW-1133">Transmembrane helix</keyword>
<comment type="similarity">
    <text evidence="2">Belongs to the AzlC family.</text>
</comment>